<protein>
    <recommendedName>
        <fullName evidence="3">Coenzyme Q-binding protein COQ10 START domain-containing protein</fullName>
    </recommendedName>
</protein>
<dbReference type="PANTHER" id="PTHR36166">
    <property type="entry name" value="CHROMOSOME 9, WHOLE GENOME SHOTGUN SEQUENCE"/>
    <property type="match status" value="1"/>
</dbReference>
<accession>A0A0M8P839</accession>
<evidence type="ECO:0000313" key="2">
    <source>
        <dbReference type="Proteomes" id="UP000037696"/>
    </source>
</evidence>
<dbReference type="InterPro" id="IPR023393">
    <property type="entry name" value="START-like_dom_sf"/>
</dbReference>
<gene>
    <name evidence="1" type="ORF">ACN38_g3564</name>
</gene>
<dbReference type="CDD" id="cd07822">
    <property type="entry name" value="SRPBCC_4"/>
    <property type="match status" value="1"/>
</dbReference>
<dbReference type="Proteomes" id="UP000037696">
    <property type="component" value="Unassembled WGS sequence"/>
</dbReference>
<dbReference type="STRING" id="229535.A0A0M8P839"/>
<dbReference type="SUPFAM" id="SSF55961">
    <property type="entry name" value="Bet v1-like"/>
    <property type="match status" value="1"/>
</dbReference>
<dbReference type="InterPro" id="IPR019587">
    <property type="entry name" value="Polyketide_cyclase/dehydratase"/>
</dbReference>
<keyword evidence="2" id="KW-1185">Reference proteome</keyword>
<dbReference type="AlphaFoldDB" id="A0A0M8P839"/>
<dbReference type="EMBL" id="LHQQ01000043">
    <property type="protein sequence ID" value="KOS45487.1"/>
    <property type="molecule type" value="Genomic_DNA"/>
</dbReference>
<evidence type="ECO:0008006" key="3">
    <source>
        <dbReference type="Google" id="ProtNLM"/>
    </source>
</evidence>
<name>A0A0M8P839_9EURO</name>
<dbReference type="Pfam" id="PF10604">
    <property type="entry name" value="Polyketide_cyc2"/>
    <property type="match status" value="1"/>
</dbReference>
<evidence type="ECO:0000313" key="1">
    <source>
        <dbReference type="EMBL" id="KOS45487.1"/>
    </source>
</evidence>
<dbReference type="PANTHER" id="PTHR36166:SF1">
    <property type="entry name" value="SRPBCC DOMAIN-CONTAINING PROTEIN"/>
    <property type="match status" value="1"/>
</dbReference>
<reference evidence="1 2" key="1">
    <citation type="submission" date="2015-08" db="EMBL/GenBank/DDBJ databases">
        <title>Genome sequencing of Penicillium nordicum.</title>
        <authorList>
            <person name="Nguyen H.D."/>
            <person name="Seifert K.A."/>
        </authorList>
    </citation>
    <scope>NUCLEOTIDE SEQUENCE [LARGE SCALE GENOMIC DNA]</scope>
    <source>
        <strain evidence="1 2">DAOMC 185683</strain>
    </source>
</reference>
<organism evidence="1 2">
    <name type="scientific">Penicillium nordicum</name>
    <dbReference type="NCBI Taxonomy" id="229535"/>
    <lineage>
        <taxon>Eukaryota</taxon>
        <taxon>Fungi</taxon>
        <taxon>Dikarya</taxon>
        <taxon>Ascomycota</taxon>
        <taxon>Pezizomycotina</taxon>
        <taxon>Eurotiomycetes</taxon>
        <taxon>Eurotiomycetidae</taxon>
        <taxon>Eurotiales</taxon>
        <taxon>Aspergillaceae</taxon>
        <taxon>Penicillium</taxon>
    </lineage>
</organism>
<comment type="caution">
    <text evidence="1">The sequence shown here is derived from an EMBL/GenBank/DDBJ whole genome shotgun (WGS) entry which is preliminary data.</text>
</comment>
<dbReference type="Gene3D" id="3.30.530.20">
    <property type="match status" value="1"/>
</dbReference>
<proteinExistence type="predicted"/>
<dbReference type="OrthoDB" id="509124at2759"/>
<sequence>MRSTISTHFFLYRHHLFVSPLSRASNLPTTPTTKMITSTIEIAAPPAKVRDILLNFSAYPEWHTEWLKRIELKDTTKTPQELSSGDKIEVDIENFKFVAEVKENTESLFSWQGPPVFTIAGLHKFHIEPANEGASTIFTQTEDLKGLLAFIMSPSLLGKKMRAHFDIFHRDLKARAELA</sequence>